<dbReference type="SMART" id="SM00855">
    <property type="entry name" value="PGAM"/>
    <property type="match status" value="1"/>
</dbReference>
<dbReference type="PANTHER" id="PTHR48100:SF1">
    <property type="entry name" value="HISTIDINE PHOSPHATASE FAMILY PROTEIN-RELATED"/>
    <property type="match status" value="1"/>
</dbReference>
<dbReference type="SUPFAM" id="SSF53254">
    <property type="entry name" value="Phosphoglycerate mutase-like"/>
    <property type="match status" value="1"/>
</dbReference>
<proteinExistence type="predicted"/>
<dbReference type="SMART" id="SM00471">
    <property type="entry name" value="HDc"/>
    <property type="match status" value="1"/>
</dbReference>
<dbReference type="Gene3D" id="3.40.50.1240">
    <property type="entry name" value="Phosphoglycerate mutase-like"/>
    <property type="match status" value="1"/>
</dbReference>
<dbReference type="InterPro" id="IPR013078">
    <property type="entry name" value="His_Pase_superF_clade-1"/>
</dbReference>
<dbReference type="InterPro" id="IPR050275">
    <property type="entry name" value="PGM_Phosphatase"/>
</dbReference>
<dbReference type="Gene3D" id="1.10.3210.10">
    <property type="entry name" value="Hypothetical protein af1432"/>
    <property type="match status" value="1"/>
</dbReference>
<gene>
    <name evidence="2" type="ORF">H9704_06185</name>
</gene>
<dbReference type="CDD" id="cd00077">
    <property type="entry name" value="HDc"/>
    <property type="match status" value="1"/>
</dbReference>
<dbReference type="GO" id="GO:0016791">
    <property type="term" value="F:phosphatase activity"/>
    <property type="evidence" value="ECO:0007669"/>
    <property type="project" value="TreeGrafter"/>
</dbReference>
<reference evidence="2" key="1">
    <citation type="journal article" date="2021" name="PeerJ">
        <title>Extensive microbial diversity within the chicken gut microbiome revealed by metagenomics and culture.</title>
        <authorList>
            <person name="Gilroy R."/>
            <person name="Ravi A."/>
            <person name="Getino M."/>
            <person name="Pursley I."/>
            <person name="Horton D.L."/>
            <person name="Alikhan N.F."/>
            <person name="Baker D."/>
            <person name="Gharbi K."/>
            <person name="Hall N."/>
            <person name="Watson M."/>
            <person name="Adriaenssens E.M."/>
            <person name="Foster-Nyarko E."/>
            <person name="Jarju S."/>
            <person name="Secka A."/>
            <person name="Antonio M."/>
            <person name="Oren A."/>
            <person name="Chaudhuri R.R."/>
            <person name="La Ragione R."/>
            <person name="Hildebrand F."/>
            <person name="Pallen M.J."/>
        </authorList>
    </citation>
    <scope>NUCLEOTIDE SEQUENCE</scope>
    <source>
        <strain evidence="2">CHK180-15479</strain>
    </source>
</reference>
<evidence type="ECO:0000259" key="1">
    <source>
        <dbReference type="SMART" id="SM00471"/>
    </source>
</evidence>
<evidence type="ECO:0000313" key="3">
    <source>
        <dbReference type="Proteomes" id="UP000823910"/>
    </source>
</evidence>
<feature type="domain" description="HD/PDEase" evidence="1">
    <location>
        <begin position="239"/>
        <end position="347"/>
    </location>
</feature>
<dbReference type="SUPFAM" id="SSF109604">
    <property type="entry name" value="HD-domain/PDEase-like"/>
    <property type="match status" value="1"/>
</dbReference>
<reference evidence="2" key="2">
    <citation type="submission" date="2021-04" db="EMBL/GenBank/DDBJ databases">
        <authorList>
            <person name="Gilroy R."/>
        </authorList>
    </citation>
    <scope>NUCLEOTIDE SEQUENCE</scope>
    <source>
        <strain evidence="2">CHK180-15479</strain>
    </source>
</reference>
<dbReference type="Proteomes" id="UP000823910">
    <property type="component" value="Unassembled WGS sequence"/>
</dbReference>
<dbReference type="Pfam" id="PF00300">
    <property type="entry name" value="His_Phos_1"/>
    <property type="match status" value="1"/>
</dbReference>
<dbReference type="GO" id="GO:0005737">
    <property type="term" value="C:cytoplasm"/>
    <property type="evidence" value="ECO:0007669"/>
    <property type="project" value="TreeGrafter"/>
</dbReference>
<dbReference type="InterPro" id="IPR029033">
    <property type="entry name" value="His_PPase_superfam"/>
</dbReference>
<dbReference type="AlphaFoldDB" id="A0A9D2N0C0"/>
<comment type="caution">
    <text evidence="2">The sequence shown here is derived from an EMBL/GenBank/DDBJ whole genome shotgun (WGS) entry which is preliminary data.</text>
</comment>
<sequence>MRNIYLVRHGETEPGMRKGRCICRTDIPLSAEGVRQAEALGVWLASRSVSRIFASPLSRCRETAWIMAREAEFACGGKQAPKPEAACASLVIEAVEELSEIAGGLWEGMLFSEIRERFPETYEARGKALGTVAPPGGESFLEGGIRLYRAIRRLLGGTGRSEGDLVLVTHSGVIRGLLCLMFGWDPARIMDIPVPCGSVTRLWTEGEGELLGRIEEAGVRPGRYPGREACLRLWDRYDLPDHIRAHEEAVAELACGWAGKLCEKGQPLDAELTYEAALLHDIARLGPDHARAGAKLLREEGYPELSHIVRVHHGMAGGEEYRLTEASLVFLADKYMQGDKRVSLEERFEKSRAKCRTPEGMENHQKQYRQAAAIKRNLEYILGGNT</sequence>
<dbReference type="PANTHER" id="PTHR48100">
    <property type="entry name" value="BROAD-SPECIFICITY PHOSPHATASE YOR283W-RELATED"/>
    <property type="match status" value="1"/>
</dbReference>
<dbReference type="CDD" id="cd07067">
    <property type="entry name" value="HP_PGM_like"/>
    <property type="match status" value="1"/>
</dbReference>
<dbReference type="EMBL" id="DWWT01000026">
    <property type="protein sequence ID" value="HJC05728.1"/>
    <property type="molecule type" value="Genomic_DNA"/>
</dbReference>
<name>A0A9D2N0C0_9FIRM</name>
<dbReference type="Pfam" id="PF01966">
    <property type="entry name" value="HD"/>
    <property type="match status" value="1"/>
</dbReference>
<organism evidence="2 3">
    <name type="scientific">Candidatus Enterocloster excrementipullorum</name>
    <dbReference type="NCBI Taxonomy" id="2838559"/>
    <lineage>
        <taxon>Bacteria</taxon>
        <taxon>Bacillati</taxon>
        <taxon>Bacillota</taxon>
        <taxon>Clostridia</taxon>
        <taxon>Lachnospirales</taxon>
        <taxon>Lachnospiraceae</taxon>
        <taxon>Enterocloster</taxon>
    </lineage>
</organism>
<dbReference type="InterPro" id="IPR003607">
    <property type="entry name" value="HD/PDEase_dom"/>
</dbReference>
<accession>A0A9D2N0C0</accession>
<protein>
    <submittedName>
        <fullName evidence="2">Histidine phosphatase family protein</fullName>
    </submittedName>
</protein>
<dbReference type="InterPro" id="IPR006674">
    <property type="entry name" value="HD_domain"/>
</dbReference>
<evidence type="ECO:0000313" key="2">
    <source>
        <dbReference type="EMBL" id="HJC05728.1"/>
    </source>
</evidence>